<keyword evidence="4" id="KW-0503">Monooxygenase</keyword>
<evidence type="ECO:0000313" key="7">
    <source>
        <dbReference type="Proteomes" id="UP000030848"/>
    </source>
</evidence>
<sequence>MTDIEDKPFRFGVSLFRFTTRDELVDRARQAERLGYDVVCVPDHLGIFAPFPALAVAAQATNRVRLGTFVLNAAFYNPVLLARDAASTDQLSDGRLELGLGTGYAKAEFDAAGIPFPGPGARVDHLRHTVTELRRAFAEARPAPAQHPAPPLLLAGHGDRMLRLAAREADIVGFTGISFTPSGPVLGDAEELAERVEFVREAAGERADELEFNLLVQRVVVTEDRAAALEALAREFEGMSAGMSVEKLGQLPYLLVGTPEEIAEQVRAHRARYGIGYFTVFDDHLTDFAGVLDRLR</sequence>
<evidence type="ECO:0000256" key="3">
    <source>
        <dbReference type="ARBA" id="ARBA00023002"/>
    </source>
</evidence>
<reference evidence="6 7" key="1">
    <citation type="submission" date="2014-10" db="EMBL/GenBank/DDBJ databases">
        <title>Genome sequence of Micropolyspora internatus JCM3315.</title>
        <authorList>
            <person name="Shin S.-K."/>
            <person name="Yi H."/>
        </authorList>
    </citation>
    <scope>NUCLEOTIDE SEQUENCE [LARGE SCALE GENOMIC DNA]</scope>
    <source>
        <strain evidence="6 7">JCM 3315</strain>
    </source>
</reference>
<dbReference type="OrthoDB" id="4288123at2"/>
<evidence type="ECO:0000256" key="4">
    <source>
        <dbReference type="ARBA" id="ARBA00023033"/>
    </source>
</evidence>
<keyword evidence="2" id="KW-0288">FMN</keyword>
<evidence type="ECO:0000259" key="5">
    <source>
        <dbReference type="Pfam" id="PF00296"/>
    </source>
</evidence>
<dbReference type="EMBL" id="JRZE01000003">
    <property type="protein sequence ID" value="KHF44646.1"/>
    <property type="molecule type" value="Genomic_DNA"/>
</dbReference>
<dbReference type="InterPro" id="IPR011251">
    <property type="entry name" value="Luciferase-like_dom"/>
</dbReference>
<evidence type="ECO:0000313" key="6">
    <source>
        <dbReference type="EMBL" id="KHF44646.1"/>
    </source>
</evidence>
<feature type="domain" description="Luciferase-like" evidence="5">
    <location>
        <begin position="21"/>
        <end position="268"/>
    </location>
</feature>
<dbReference type="SUPFAM" id="SSF51679">
    <property type="entry name" value="Bacterial luciferase-like"/>
    <property type="match status" value="1"/>
</dbReference>
<dbReference type="GO" id="GO:0046306">
    <property type="term" value="P:alkanesulfonate catabolic process"/>
    <property type="evidence" value="ECO:0007669"/>
    <property type="project" value="TreeGrafter"/>
</dbReference>
<evidence type="ECO:0000256" key="2">
    <source>
        <dbReference type="ARBA" id="ARBA00022643"/>
    </source>
</evidence>
<evidence type="ECO:0000256" key="1">
    <source>
        <dbReference type="ARBA" id="ARBA00022630"/>
    </source>
</evidence>
<dbReference type="PANTHER" id="PTHR42847:SF4">
    <property type="entry name" value="ALKANESULFONATE MONOOXYGENASE-RELATED"/>
    <property type="match status" value="1"/>
</dbReference>
<dbReference type="PANTHER" id="PTHR42847">
    <property type="entry name" value="ALKANESULFONATE MONOOXYGENASE"/>
    <property type="match status" value="1"/>
</dbReference>
<dbReference type="Pfam" id="PF00296">
    <property type="entry name" value="Bac_luciferase"/>
    <property type="match status" value="1"/>
</dbReference>
<dbReference type="InterPro" id="IPR050172">
    <property type="entry name" value="SsuD_RutA_monooxygenase"/>
</dbReference>
<name>A0A837DFL2_9PSEU</name>
<accession>A0A837DFL2</accession>
<gene>
    <name evidence="6" type="ORF">MINT15_15280</name>
</gene>
<dbReference type="GO" id="GO:0008726">
    <property type="term" value="F:alkanesulfonate monooxygenase activity"/>
    <property type="evidence" value="ECO:0007669"/>
    <property type="project" value="TreeGrafter"/>
</dbReference>
<protein>
    <submittedName>
        <fullName evidence="6">N5,N10-methylene tetrahydromethanopterin reductase</fullName>
    </submittedName>
</protein>
<dbReference type="InterPro" id="IPR036661">
    <property type="entry name" value="Luciferase-like_sf"/>
</dbReference>
<dbReference type="Gene3D" id="3.20.20.30">
    <property type="entry name" value="Luciferase-like domain"/>
    <property type="match status" value="1"/>
</dbReference>
<organism evidence="6 7">
    <name type="scientific">Saccharomonospora viridis</name>
    <dbReference type="NCBI Taxonomy" id="1852"/>
    <lineage>
        <taxon>Bacteria</taxon>
        <taxon>Bacillati</taxon>
        <taxon>Actinomycetota</taxon>
        <taxon>Actinomycetes</taxon>
        <taxon>Pseudonocardiales</taxon>
        <taxon>Pseudonocardiaceae</taxon>
        <taxon>Saccharomonospora</taxon>
    </lineage>
</organism>
<dbReference type="InterPro" id="IPR019923">
    <property type="entry name" value="Lucif-like_OxRdtase_MSMEG_2516"/>
</dbReference>
<keyword evidence="1" id="KW-0285">Flavoprotein</keyword>
<dbReference type="Proteomes" id="UP000030848">
    <property type="component" value="Unassembled WGS sequence"/>
</dbReference>
<dbReference type="NCBIfam" id="TIGR03621">
    <property type="entry name" value="F420_MSMEG_2516"/>
    <property type="match status" value="1"/>
</dbReference>
<keyword evidence="3" id="KW-0560">Oxidoreductase</keyword>
<dbReference type="RefSeq" id="WP_052136242.1">
    <property type="nucleotide sequence ID" value="NZ_CALJZO010000036.1"/>
</dbReference>
<proteinExistence type="predicted"/>
<dbReference type="AlphaFoldDB" id="A0A837DFL2"/>
<comment type="caution">
    <text evidence="6">The sequence shown here is derived from an EMBL/GenBank/DDBJ whole genome shotgun (WGS) entry which is preliminary data.</text>
</comment>